<sequence>MMFNLQNCTSFFSFQEQATGTLCASHEPLQKQIH</sequence>
<evidence type="ECO:0000313" key="1">
    <source>
        <dbReference type="EMBL" id="DAF89537.1"/>
    </source>
</evidence>
<protein>
    <submittedName>
        <fullName evidence="1">Uncharacterized protein</fullName>
    </submittedName>
</protein>
<accession>A0A8S5U4Y1</accession>
<reference evidence="1" key="1">
    <citation type="journal article" date="2021" name="Proc. Natl. Acad. Sci. U.S.A.">
        <title>A Catalog of Tens of Thousands of Viruses from Human Metagenomes Reveals Hidden Associations with Chronic Diseases.</title>
        <authorList>
            <person name="Tisza M.J."/>
            <person name="Buck C.B."/>
        </authorList>
    </citation>
    <scope>NUCLEOTIDE SEQUENCE</scope>
    <source>
        <strain evidence="1">CttG32</strain>
    </source>
</reference>
<organism evidence="1">
    <name type="scientific">Siphoviridae sp. cttG32</name>
    <dbReference type="NCBI Taxonomy" id="2825705"/>
    <lineage>
        <taxon>Viruses</taxon>
        <taxon>Duplodnaviria</taxon>
        <taxon>Heunggongvirae</taxon>
        <taxon>Uroviricota</taxon>
        <taxon>Caudoviricetes</taxon>
    </lineage>
</organism>
<proteinExistence type="predicted"/>
<dbReference type="EMBL" id="BK016012">
    <property type="protein sequence ID" value="DAF89537.1"/>
    <property type="molecule type" value="Genomic_DNA"/>
</dbReference>
<name>A0A8S5U4Y1_9CAUD</name>